<dbReference type="RefSeq" id="XP_027774145.1">
    <property type="nucleotide sequence ID" value="XM_027918344.1"/>
</dbReference>
<dbReference type="Proteomes" id="UP000694930">
    <property type="component" value="Chromosome 7"/>
</dbReference>
<feature type="transmembrane region" description="Helical" evidence="1">
    <location>
        <begin position="40"/>
        <end position="63"/>
    </location>
</feature>
<protein>
    <submittedName>
        <fullName evidence="3">Uncharacterized protein LOC107025477 isoform X1</fullName>
    </submittedName>
</protein>
<evidence type="ECO:0000313" key="3">
    <source>
        <dbReference type="RefSeq" id="XP_027774145.1"/>
    </source>
</evidence>
<sequence length="143" mass="16041">MPSLSHHLFSYLLSSLFSQRQEKLPETSESNSSSGEVRKAALSSCLSLPLLSVLTSLLLCLLFSIAGNARASCQAAANPRNSTEQPLMKTTTIRNRNRRKIKVRCRYKWTFELTNQSRIYPDVEHSSGLGRPSCIRGRLPIIF</sequence>
<keyword evidence="2" id="KW-1185">Reference proteome</keyword>
<keyword evidence="1" id="KW-1133">Transmembrane helix</keyword>
<keyword evidence="1" id="KW-0472">Membrane</keyword>
<proteinExistence type="predicted"/>
<dbReference type="GeneID" id="107025477"/>
<keyword evidence="1" id="KW-0812">Transmembrane</keyword>
<reference evidence="2" key="1">
    <citation type="journal article" date="2014" name="Nat. Genet.">
        <title>The genome of the stress-tolerant wild tomato species Solanum pennellii.</title>
        <authorList>
            <person name="Bolger A."/>
            <person name="Scossa F."/>
            <person name="Bolger M.E."/>
            <person name="Lanz C."/>
            <person name="Maumus F."/>
            <person name="Tohge T."/>
            <person name="Quesneville H."/>
            <person name="Alseekh S."/>
            <person name="Sorensen I."/>
            <person name="Lichtenstein G."/>
            <person name="Fich E.A."/>
            <person name="Conte M."/>
            <person name="Keller H."/>
            <person name="Schneeberger K."/>
            <person name="Schwacke R."/>
            <person name="Ofner I."/>
            <person name="Vrebalov J."/>
            <person name="Xu Y."/>
            <person name="Osorio S."/>
            <person name="Aflitos S.A."/>
            <person name="Schijlen E."/>
            <person name="Jimenez-Gomez J.M."/>
            <person name="Ryngajllo M."/>
            <person name="Kimura S."/>
            <person name="Kumar R."/>
            <person name="Koenig D."/>
            <person name="Headland L.R."/>
            <person name="Maloof J.N."/>
            <person name="Sinha N."/>
            <person name="van Ham R.C."/>
            <person name="Lankhorst R.K."/>
            <person name="Mao L."/>
            <person name="Vogel A."/>
            <person name="Arsova B."/>
            <person name="Panstruga R."/>
            <person name="Fei Z."/>
            <person name="Rose J.K."/>
            <person name="Zamir D."/>
            <person name="Carrari F."/>
            <person name="Giovannoni J.J."/>
            <person name="Weigel D."/>
            <person name="Usadel B."/>
            <person name="Fernie A.R."/>
        </authorList>
    </citation>
    <scope>NUCLEOTIDE SEQUENCE [LARGE SCALE GENOMIC DNA]</scope>
    <source>
        <strain evidence="2">cv. LA0716</strain>
    </source>
</reference>
<evidence type="ECO:0000256" key="1">
    <source>
        <dbReference type="SAM" id="Phobius"/>
    </source>
</evidence>
<accession>A0ABM1VEH7</accession>
<evidence type="ECO:0000313" key="2">
    <source>
        <dbReference type="Proteomes" id="UP000694930"/>
    </source>
</evidence>
<reference evidence="3" key="2">
    <citation type="submission" date="2025-08" db="UniProtKB">
        <authorList>
            <consortium name="RefSeq"/>
        </authorList>
    </citation>
    <scope>IDENTIFICATION</scope>
</reference>
<gene>
    <name evidence="3" type="primary">LOC107025477</name>
</gene>
<name>A0ABM1VEH7_SOLPN</name>
<organism evidence="2 3">
    <name type="scientific">Solanum pennellii</name>
    <name type="common">Tomato</name>
    <name type="synonym">Lycopersicon pennellii</name>
    <dbReference type="NCBI Taxonomy" id="28526"/>
    <lineage>
        <taxon>Eukaryota</taxon>
        <taxon>Viridiplantae</taxon>
        <taxon>Streptophyta</taxon>
        <taxon>Embryophyta</taxon>
        <taxon>Tracheophyta</taxon>
        <taxon>Spermatophyta</taxon>
        <taxon>Magnoliopsida</taxon>
        <taxon>eudicotyledons</taxon>
        <taxon>Gunneridae</taxon>
        <taxon>Pentapetalae</taxon>
        <taxon>asterids</taxon>
        <taxon>lamiids</taxon>
        <taxon>Solanales</taxon>
        <taxon>Solanaceae</taxon>
        <taxon>Solanoideae</taxon>
        <taxon>Solaneae</taxon>
        <taxon>Solanum</taxon>
        <taxon>Solanum subgen. Lycopersicon</taxon>
    </lineage>
</organism>